<dbReference type="KEGG" id="crw:CROST_033090"/>
<dbReference type="InterPro" id="IPR013324">
    <property type="entry name" value="RNA_pol_sigma_r3/r4-like"/>
</dbReference>
<sequence length="156" mass="18167">MIDKDLYKKTDGVLFNYQVIKMEIKNLELEIEEISSTYNGVGAISYEEKSGHTNKFNSSVENEIINKEKIINKLNREMNSKKRLIAKIDNAMEILNENERKIVEYRCVKGYSWSRIGALLNMDGDYCGRIKREVMNKISSLIWIRESMCKKVGESK</sequence>
<name>A0A1S8LYJ3_9CLOT</name>
<evidence type="ECO:0000313" key="1">
    <source>
        <dbReference type="EMBL" id="URZ12586.1"/>
    </source>
</evidence>
<accession>A0A1S8LYJ3</accession>
<gene>
    <name evidence="1" type="ORF">CROST_033090</name>
</gene>
<dbReference type="RefSeq" id="WP_077834820.1">
    <property type="nucleotide sequence ID" value="NZ_CP096983.1"/>
</dbReference>
<dbReference type="AlphaFoldDB" id="A0A1S8LYJ3"/>
<dbReference type="Proteomes" id="UP000190951">
    <property type="component" value="Chromosome"/>
</dbReference>
<dbReference type="SUPFAM" id="SSF88659">
    <property type="entry name" value="Sigma3 and sigma4 domains of RNA polymerase sigma factors"/>
    <property type="match status" value="1"/>
</dbReference>
<reference evidence="1 2" key="1">
    <citation type="submission" date="2022-04" db="EMBL/GenBank/DDBJ databases">
        <title>Genome sequence of C. roseum typestrain.</title>
        <authorList>
            <person name="Poehlein A."/>
            <person name="Schoch T."/>
            <person name="Duerre P."/>
            <person name="Daniel R."/>
        </authorList>
    </citation>
    <scope>NUCLEOTIDE SEQUENCE [LARGE SCALE GENOMIC DNA]</scope>
    <source>
        <strain evidence="1 2">DSM 7320</strain>
    </source>
</reference>
<evidence type="ECO:0000313" key="2">
    <source>
        <dbReference type="Proteomes" id="UP000190951"/>
    </source>
</evidence>
<dbReference type="EMBL" id="CP096983">
    <property type="protein sequence ID" value="URZ12586.1"/>
    <property type="molecule type" value="Genomic_DNA"/>
</dbReference>
<protein>
    <submittedName>
        <fullName evidence="1">Uncharacterized protein</fullName>
    </submittedName>
</protein>
<dbReference type="STRING" id="84029.CROST_28820"/>
<keyword evidence="2" id="KW-1185">Reference proteome</keyword>
<dbReference type="Gene3D" id="1.20.140.160">
    <property type="match status" value="1"/>
</dbReference>
<proteinExistence type="predicted"/>
<organism evidence="1 2">
    <name type="scientific">Clostridium felsineum</name>
    <dbReference type="NCBI Taxonomy" id="36839"/>
    <lineage>
        <taxon>Bacteria</taxon>
        <taxon>Bacillati</taxon>
        <taxon>Bacillota</taxon>
        <taxon>Clostridia</taxon>
        <taxon>Eubacteriales</taxon>
        <taxon>Clostridiaceae</taxon>
        <taxon>Clostridium</taxon>
    </lineage>
</organism>